<gene>
    <name evidence="1" type="ORF">F511_31685</name>
</gene>
<dbReference type="EMBL" id="KV006354">
    <property type="protein sequence ID" value="KZV32759.1"/>
    <property type="molecule type" value="Genomic_DNA"/>
</dbReference>
<dbReference type="OrthoDB" id="1741306at2759"/>
<keyword evidence="2" id="KW-1185">Reference proteome</keyword>
<organism evidence="1 2">
    <name type="scientific">Dorcoceras hygrometricum</name>
    <dbReference type="NCBI Taxonomy" id="472368"/>
    <lineage>
        <taxon>Eukaryota</taxon>
        <taxon>Viridiplantae</taxon>
        <taxon>Streptophyta</taxon>
        <taxon>Embryophyta</taxon>
        <taxon>Tracheophyta</taxon>
        <taxon>Spermatophyta</taxon>
        <taxon>Magnoliopsida</taxon>
        <taxon>eudicotyledons</taxon>
        <taxon>Gunneridae</taxon>
        <taxon>Pentapetalae</taxon>
        <taxon>asterids</taxon>
        <taxon>lamiids</taxon>
        <taxon>Lamiales</taxon>
        <taxon>Gesneriaceae</taxon>
        <taxon>Didymocarpoideae</taxon>
        <taxon>Trichosporeae</taxon>
        <taxon>Loxocarpinae</taxon>
        <taxon>Dorcoceras</taxon>
    </lineage>
</organism>
<protein>
    <submittedName>
        <fullName evidence="1">Splicing factor 3B subunit 1-like</fullName>
    </submittedName>
</protein>
<name>A0A2Z7BH45_9LAMI</name>
<evidence type="ECO:0000313" key="2">
    <source>
        <dbReference type="Proteomes" id="UP000250235"/>
    </source>
</evidence>
<dbReference type="AlphaFoldDB" id="A0A2Z7BH45"/>
<evidence type="ECO:0000313" key="1">
    <source>
        <dbReference type="EMBL" id="KZV32759.1"/>
    </source>
</evidence>
<accession>A0A2Z7BH45</accession>
<dbReference type="Proteomes" id="UP000250235">
    <property type="component" value="Unassembled WGS sequence"/>
</dbReference>
<proteinExistence type="predicted"/>
<reference evidence="1 2" key="1">
    <citation type="journal article" date="2015" name="Proc. Natl. Acad. Sci. U.S.A.">
        <title>The resurrection genome of Boea hygrometrica: A blueprint for survival of dehydration.</title>
        <authorList>
            <person name="Xiao L."/>
            <person name="Yang G."/>
            <person name="Zhang L."/>
            <person name="Yang X."/>
            <person name="Zhao S."/>
            <person name="Ji Z."/>
            <person name="Zhou Q."/>
            <person name="Hu M."/>
            <person name="Wang Y."/>
            <person name="Chen M."/>
            <person name="Xu Y."/>
            <person name="Jin H."/>
            <person name="Xiao X."/>
            <person name="Hu G."/>
            <person name="Bao F."/>
            <person name="Hu Y."/>
            <person name="Wan P."/>
            <person name="Li L."/>
            <person name="Deng X."/>
            <person name="Kuang T."/>
            <person name="Xiang C."/>
            <person name="Zhu J.K."/>
            <person name="Oliver M.J."/>
            <person name="He Y."/>
        </authorList>
    </citation>
    <scope>NUCLEOTIDE SEQUENCE [LARGE SCALE GENOMIC DNA]</scope>
    <source>
        <strain evidence="2">cv. XS01</strain>
    </source>
</reference>
<sequence>MASSLINNAIQVYFDSVLGMEHEGMVAMFESLMLFGLNGFLGCSSAIYEAALMELFHNASVRDGKVVSTVQGKHVAISEELFAGTFELSLEGLTDIHEVPQDLVFEARSVFTYDGKLLSTSCKKREMTFEFRLLNNILAKSVTVKAGSFDTVTHERFLMMSAIHGGTSCYFRRIRGVHFSYDGKLLSTSCKKREMTFEFRLLNDILAKSVTVKAGSFDAVTHERFLMMSAIHGGIQIDSDLVIYRTTLVQTFQVVTICRVDKSEVLVVLISPHDSKLVKRKRTKGRAAPEAKSLALVTVAQEVVPIQMVSAVTPPAPKLKAPKRKLKLPSRWKQILGEPSLTRSDDIIVQITKRSIAVNDEDDNLDGAENEIARKMAYFTAPKQFLKEPLRYGEDDDMSGSKQSSKIIETVEDTEKDKEIEPVTTEDLSLTKSVAMMTDSEDTKPLSKVLELTDKSKSDEDSMSIEDILEQIPEGMMLPSLTAAEITRIKFGLGIEISGVNEGDWYKASLPRIATSDKGKAPLVAKDEIKGNPAREMFSLICADIDFLLQLREKTLQTQMRIHGLKWERICISRLFEGENRDLGAREKIFGYPYHGQLLLANGNFYLNDNTMTLWPRSVNPSRFFENDGLTDIIAVGSVVDLAVDSADFVGVFRRGLYVQVITSDSSSSSSSIQLDLISPNDSFAQRNMDTALTSTNPSISTDSRMFFTTDDIPLGVGTAVDQILMHTAVVTPHDFIEPLEQLRASVNQIQIERVQKRDDAENLKDVLLLHIRGLEQWFTEILEQQDGTFRGLFSHVRQEVQLQKAALSLEVLDSRQKLQT</sequence>